<comment type="caution">
    <text evidence="1">The sequence shown here is derived from an EMBL/GenBank/DDBJ whole genome shotgun (WGS) entry which is preliminary data.</text>
</comment>
<evidence type="ECO:0000313" key="2">
    <source>
        <dbReference type="Proteomes" id="UP000824001"/>
    </source>
</evidence>
<sequence length="400" mass="42435">MKHKFNAALAIVLCLVLLTGSFAIPVMGSAYKDENPGSSNGAPVSLGSVSDGPEEVIYGRLDNRGRPRSAYAVVELSVAAPGKISHHGQYTEVENLTDTSPIEYSNGTVTLEAERAGLYYYQGKLRKALMPWDIEITYKLDGKELDPDDLSGASGELEVDIHTSINSGFDPYFADNYMLQISVTLDSELCEDISARNGTVASAGSSKTITFVVLPGSEGDVGFSAKVRDFSMGGFTIAGVLYNQESMMSGMGEEIDGITSGISQLTGAISTLAGAAGQLRDGAGELDENGGTLSEASGQIYEALSQIAEGLEGFDMSEMGEGLEQLGQLPDAFFQLGDGLNQIGEGIDQLLVGYQGIYTGLQEALTQMGPMFEMMDNEQLMALLQKPEQLNTLMALAGDE</sequence>
<feature type="non-terminal residue" evidence="1">
    <location>
        <position position="400"/>
    </location>
</feature>
<gene>
    <name evidence="1" type="ORF">IAC18_08490</name>
</gene>
<organism evidence="1 2">
    <name type="scientific">Candidatus Scatomorpha merdipullorum</name>
    <dbReference type="NCBI Taxonomy" id="2840927"/>
    <lineage>
        <taxon>Bacteria</taxon>
        <taxon>Bacillati</taxon>
        <taxon>Bacillota</taxon>
        <taxon>Clostridia</taxon>
        <taxon>Eubacteriales</taxon>
        <taxon>Candidatus Scatomorpha</taxon>
    </lineage>
</organism>
<dbReference type="EMBL" id="DVJK01000242">
    <property type="protein sequence ID" value="HIS67591.1"/>
    <property type="molecule type" value="Genomic_DNA"/>
</dbReference>
<proteinExistence type="predicted"/>
<name>A0A9D1FFU7_9FIRM</name>
<reference evidence="1" key="2">
    <citation type="journal article" date="2021" name="PeerJ">
        <title>Extensive microbial diversity within the chicken gut microbiome revealed by metagenomics and culture.</title>
        <authorList>
            <person name="Gilroy R."/>
            <person name="Ravi A."/>
            <person name="Getino M."/>
            <person name="Pursley I."/>
            <person name="Horton D.L."/>
            <person name="Alikhan N.F."/>
            <person name="Baker D."/>
            <person name="Gharbi K."/>
            <person name="Hall N."/>
            <person name="Watson M."/>
            <person name="Adriaenssens E.M."/>
            <person name="Foster-Nyarko E."/>
            <person name="Jarju S."/>
            <person name="Secka A."/>
            <person name="Antonio M."/>
            <person name="Oren A."/>
            <person name="Chaudhuri R.R."/>
            <person name="La Ragione R."/>
            <person name="Hildebrand F."/>
            <person name="Pallen M.J."/>
        </authorList>
    </citation>
    <scope>NUCLEOTIDE SEQUENCE</scope>
    <source>
        <strain evidence="1">ChiHjej10B9-9673</strain>
    </source>
</reference>
<evidence type="ECO:0000313" key="1">
    <source>
        <dbReference type="EMBL" id="HIS67591.1"/>
    </source>
</evidence>
<reference evidence="1" key="1">
    <citation type="submission" date="2020-10" db="EMBL/GenBank/DDBJ databases">
        <authorList>
            <person name="Gilroy R."/>
        </authorList>
    </citation>
    <scope>NUCLEOTIDE SEQUENCE</scope>
    <source>
        <strain evidence="1">ChiHjej10B9-9673</strain>
    </source>
</reference>
<accession>A0A9D1FFU7</accession>
<dbReference type="Proteomes" id="UP000824001">
    <property type="component" value="Unassembled WGS sequence"/>
</dbReference>
<protein>
    <submittedName>
        <fullName evidence="1">Uncharacterized protein</fullName>
    </submittedName>
</protein>
<dbReference type="AlphaFoldDB" id="A0A9D1FFU7"/>